<evidence type="ECO:0000313" key="2">
    <source>
        <dbReference type="EMBL" id="RGD57399.1"/>
    </source>
</evidence>
<dbReference type="Gene3D" id="3.30.559.10">
    <property type="entry name" value="Chloramphenicol acetyltransferase-like domain"/>
    <property type="match status" value="1"/>
</dbReference>
<feature type="compositionally biased region" description="Gly residues" evidence="1">
    <location>
        <begin position="371"/>
        <end position="383"/>
    </location>
</feature>
<evidence type="ECO:0008006" key="4">
    <source>
        <dbReference type="Google" id="ProtNLM"/>
    </source>
</evidence>
<dbReference type="Proteomes" id="UP000263377">
    <property type="component" value="Unassembled WGS sequence"/>
</dbReference>
<proteinExistence type="predicted"/>
<reference evidence="2 3" key="1">
    <citation type="submission" date="2018-08" db="EMBL/GenBank/DDBJ databases">
        <title>Diversity &amp; Physiological Properties of Lignin-Decomposing Actinobacteria from Soil.</title>
        <authorList>
            <person name="Roh S.G."/>
            <person name="Kim S.B."/>
        </authorList>
    </citation>
    <scope>NUCLEOTIDE SEQUENCE [LARGE SCALE GENOMIC DNA]</scope>
    <source>
        <strain evidence="2 3">MMS17-GH009</strain>
    </source>
</reference>
<feature type="region of interest" description="Disordered" evidence="1">
    <location>
        <begin position="357"/>
        <end position="391"/>
    </location>
</feature>
<comment type="caution">
    <text evidence="2">The sequence shown here is derived from an EMBL/GenBank/DDBJ whole genome shotgun (WGS) entry which is preliminary data.</text>
</comment>
<sequence>MSGRAPADAPLTRAQKFQWFLEKGLAEGLRPLPAGTDEAAAQRLVHALEDRFEILRTSLAVIDGELRQLVHPSGSPVRVVDVAPDGTAERSLADLVRVFTAHTHGRVGRFLVQFHLLRSGDRRWLAVVADNVAVDAGFHGVVDQQLTDLLHGRTDSPDTGGPHRGPGIQPAEQARREADPGEDTERTRALDYLRRHFSHAPARMHPHHPPGEGTAGRYYRSTLTLPGADGLFARGMAHTGLLPSAVVLAAFAQLLCLRADTDACTVNVSLDNRHNADLRRVLCATAQRSPVALRRQGRSLLEAAAEVQRTLAEGHPAYGRYDPFDLIRERVEAQHRRGVCLSTDLAFNFIPPPQGWRELIEAEPGPTDGRGSTGGPGSTGGSGSTDRPGSRISWATTAETSYEYGASLSVRWADPHTVRLSVHGDSRVLEPEQCAALLRGVELVLTRAAMGRDCSPDEVASAVGLLRLPRGPRERHSDGRWIDLRAIEDLLLALPGVTAAGASLEPGGASGTPRLTARVTAADGSALTPFDLREELLRAVHTGAIPAVPDWFEIDGGDASDGRSLPGRPAATAEETALLTALSGAGTEPGRAPDLDLCYLRAGGRPEHYPRFAELLRRLGYHPPGFAQVSGMATLRSLARELRPSGRAGGRPATPAG</sequence>
<evidence type="ECO:0000313" key="3">
    <source>
        <dbReference type="Proteomes" id="UP000263377"/>
    </source>
</evidence>
<keyword evidence="3" id="KW-1185">Reference proteome</keyword>
<dbReference type="Gene3D" id="3.30.559.30">
    <property type="entry name" value="Nonribosomal peptide synthetase, condensation domain"/>
    <property type="match status" value="1"/>
</dbReference>
<evidence type="ECO:0000256" key="1">
    <source>
        <dbReference type="SAM" id="MobiDB-lite"/>
    </source>
</evidence>
<dbReference type="SUPFAM" id="SSF52777">
    <property type="entry name" value="CoA-dependent acyltransferases"/>
    <property type="match status" value="2"/>
</dbReference>
<protein>
    <recommendedName>
        <fullName evidence="4">Condensation domain-containing protein</fullName>
    </recommendedName>
</protein>
<feature type="compositionally biased region" description="Basic and acidic residues" evidence="1">
    <location>
        <begin position="173"/>
        <end position="185"/>
    </location>
</feature>
<gene>
    <name evidence="2" type="ORF">DR950_05970</name>
</gene>
<dbReference type="EMBL" id="QVIG01000001">
    <property type="protein sequence ID" value="RGD57399.1"/>
    <property type="molecule type" value="Genomic_DNA"/>
</dbReference>
<accession>A0A372ZNE5</accession>
<name>A0A372ZNE5_9ACTN</name>
<dbReference type="AlphaFoldDB" id="A0A372ZNE5"/>
<dbReference type="RefSeq" id="WP_117486186.1">
    <property type="nucleotide sequence ID" value="NZ_QVIG01000001.1"/>
</dbReference>
<dbReference type="InterPro" id="IPR023213">
    <property type="entry name" value="CAT-like_dom_sf"/>
</dbReference>
<feature type="region of interest" description="Disordered" evidence="1">
    <location>
        <begin position="150"/>
        <end position="185"/>
    </location>
</feature>
<organism evidence="2 3">
    <name type="scientific">Kitasatospora xanthocidica</name>
    <dbReference type="NCBI Taxonomy" id="83382"/>
    <lineage>
        <taxon>Bacteria</taxon>
        <taxon>Bacillati</taxon>
        <taxon>Actinomycetota</taxon>
        <taxon>Actinomycetes</taxon>
        <taxon>Kitasatosporales</taxon>
        <taxon>Streptomycetaceae</taxon>
        <taxon>Kitasatospora</taxon>
    </lineage>
</organism>